<dbReference type="GO" id="GO:0043456">
    <property type="term" value="P:regulation of pentose-phosphate shunt"/>
    <property type="evidence" value="ECO:0007669"/>
    <property type="project" value="TreeGrafter"/>
</dbReference>
<feature type="binding site" evidence="3">
    <location>
        <begin position="11"/>
        <end position="18"/>
    </location>
    <ligand>
        <name>substrate</name>
    </ligand>
</feature>
<reference evidence="5" key="1">
    <citation type="submission" date="2017-09" db="EMBL/GenBank/DDBJ databases">
        <title>Depth-based differentiation of microbial function through sediment-hosted aquifers and enrichment of novel symbionts in the deep terrestrial subsurface.</title>
        <authorList>
            <person name="Probst A.J."/>
            <person name="Ladd B."/>
            <person name="Jarett J.K."/>
            <person name="Geller-Mcgrath D.E."/>
            <person name="Sieber C.M.K."/>
            <person name="Emerson J.B."/>
            <person name="Anantharaman K."/>
            <person name="Thomas B.C."/>
            <person name="Malmstrom R."/>
            <person name="Stieglmeier M."/>
            <person name="Klingl A."/>
            <person name="Woyke T."/>
            <person name="Ryan C.M."/>
            <person name="Banfield J.F."/>
        </authorList>
    </citation>
    <scope>NUCLEOTIDE SEQUENCE [LARGE SCALE GENOMIC DNA]</scope>
</reference>
<proteinExistence type="predicted"/>
<dbReference type="PANTHER" id="PTHR46517:SF1">
    <property type="entry name" value="FRUCTOSE-2,6-BISPHOSPHATASE TIGAR"/>
    <property type="match status" value="1"/>
</dbReference>
<accession>A0A2M7BWD4</accession>
<dbReference type="GO" id="GO:0045820">
    <property type="term" value="P:negative regulation of glycolytic process"/>
    <property type="evidence" value="ECO:0007669"/>
    <property type="project" value="TreeGrafter"/>
</dbReference>
<evidence type="ECO:0000313" key="5">
    <source>
        <dbReference type="Proteomes" id="UP000230673"/>
    </source>
</evidence>
<sequence>MKNICTLYLIRHGETEWNVKKLLQGHTDIPLNKKGEIQARQLARKFAQTHFDAVFSSDLIRAKRTAEIVTQEKKLAIFTTKALRERNFGQYEGRSFVQKKISTLIGKLEAETKTIIKEPFENNEILMMRFSTFLRETAVAYLGKTVLIVSHGGPMRHFLACLDPEHYREELGRVRINNLAYFKIKSDGIDFFLEEVSGVNIER</sequence>
<name>A0A2M7BWD4_9BACT</name>
<evidence type="ECO:0000313" key="4">
    <source>
        <dbReference type="EMBL" id="PIV10878.1"/>
    </source>
</evidence>
<dbReference type="EMBL" id="PEUY01000045">
    <property type="protein sequence ID" value="PIV10878.1"/>
    <property type="molecule type" value="Genomic_DNA"/>
</dbReference>
<gene>
    <name evidence="4" type="ORF">COS50_03135</name>
</gene>
<dbReference type="SMART" id="SM00855">
    <property type="entry name" value="PGAM"/>
    <property type="match status" value="1"/>
</dbReference>
<dbReference type="InterPro" id="IPR029033">
    <property type="entry name" value="His_PPase_superfam"/>
</dbReference>
<comment type="caution">
    <text evidence="4">The sequence shown here is derived from an EMBL/GenBank/DDBJ whole genome shotgun (WGS) entry which is preliminary data.</text>
</comment>
<dbReference type="Pfam" id="PF00300">
    <property type="entry name" value="His_Phos_1"/>
    <property type="match status" value="1"/>
</dbReference>
<dbReference type="InterPro" id="IPR001345">
    <property type="entry name" value="PG/BPGM_mutase_AS"/>
</dbReference>
<dbReference type="InterPro" id="IPR013078">
    <property type="entry name" value="His_Pase_superF_clade-1"/>
</dbReference>
<feature type="binding site" evidence="3">
    <location>
        <position position="61"/>
    </location>
    <ligand>
        <name>substrate</name>
    </ligand>
</feature>
<dbReference type="AlphaFoldDB" id="A0A2M7BWD4"/>
<dbReference type="InterPro" id="IPR051695">
    <property type="entry name" value="Phosphoglycerate_Mutase"/>
</dbReference>
<evidence type="ECO:0000256" key="1">
    <source>
        <dbReference type="ARBA" id="ARBA00022801"/>
    </source>
</evidence>
<dbReference type="PROSITE" id="PS00175">
    <property type="entry name" value="PG_MUTASE"/>
    <property type="match status" value="1"/>
</dbReference>
<dbReference type="SUPFAM" id="SSF53254">
    <property type="entry name" value="Phosphoglycerate mutase-like"/>
    <property type="match status" value="1"/>
</dbReference>
<keyword evidence="1" id="KW-0378">Hydrolase</keyword>
<feature type="active site" description="Proton donor/acceptor" evidence="2">
    <location>
        <position position="85"/>
    </location>
</feature>
<organism evidence="4 5">
    <name type="scientific">Candidatus Roizmanbacteria bacterium CG03_land_8_20_14_0_80_35_26</name>
    <dbReference type="NCBI Taxonomy" id="1974845"/>
    <lineage>
        <taxon>Bacteria</taxon>
        <taxon>Candidatus Roizmaniibacteriota</taxon>
    </lineage>
</organism>
<feature type="active site" description="Tele-phosphohistidine intermediate" evidence="2">
    <location>
        <position position="12"/>
    </location>
</feature>
<dbReference type="Proteomes" id="UP000230673">
    <property type="component" value="Unassembled WGS sequence"/>
</dbReference>
<dbReference type="GO" id="GO:0004331">
    <property type="term" value="F:fructose-2,6-bisphosphate 2-phosphatase activity"/>
    <property type="evidence" value="ECO:0007669"/>
    <property type="project" value="TreeGrafter"/>
</dbReference>
<protein>
    <submittedName>
        <fullName evidence="4">Alpha-ribazole phosphatase</fullName>
    </submittedName>
</protein>
<dbReference type="Gene3D" id="3.40.50.1240">
    <property type="entry name" value="Phosphoglycerate mutase-like"/>
    <property type="match status" value="1"/>
</dbReference>
<dbReference type="CDD" id="cd07067">
    <property type="entry name" value="HP_PGM_like"/>
    <property type="match status" value="1"/>
</dbReference>
<dbReference type="PANTHER" id="PTHR46517">
    <property type="entry name" value="FRUCTOSE-2,6-BISPHOSPHATASE TIGAR"/>
    <property type="match status" value="1"/>
</dbReference>
<dbReference type="GO" id="GO:0005829">
    <property type="term" value="C:cytosol"/>
    <property type="evidence" value="ECO:0007669"/>
    <property type="project" value="TreeGrafter"/>
</dbReference>
<evidence type="ECO:0000256" key="2">
    <source>
        <dbReference type="PIRSR" id="PIRSR613078-1"/>
    </source>
</evidence>
<evidence type="ECO:0000256" key="3">
    <source>
        <dbReference type="PIRSR" id="PIRSR613078-2"/>
    </source>
</evidence>